<dbReference type="Pfam" id="PF00643">
    <property type="entry name" value="zf-B_box"/>
    <property type="match status" value="1"/>
</dbReference>
<dbReference type="InterPro" id="IPR051051">
    <property type="entry name" value="E3_ubiq-ligase_TRIM/RNF"/>
</dbReference>
<dbReference type="SUPFAM" id="SSF57850">
    <property type="entry name" value="RING/U-box"/>
    <property type="match status" value="1"/>
</dbReference>
<gene>
    <name evidence="9" type="primary">LOC101171793</name>
</gene>
<dbReference type="SMART" id="SM00449">
    <property type="entry name" value="SPRY"/>
    <property type="match status" value="1"/>
</dbReference>
<dbReference type="InterPro" id="IPR003879">
    <property type="entry name" value="Butyrophylin_SPRY"/>
</dbReference>
<dbReference type="InterPro" id="IPR013083">
    <property type="entry name" value="Znf_RING/FYVE/PHD"/>
</dbReference>
<keyword evidence="2" id="KW-0479">Metal-binding</keyword>
<evidence type="ECO:0000256" key="5">
    <source>
        <dbReference type="ARBA" id="ARBA00022859"/>
    </source>
</evidence>
<keyword evidence="1" id="KW-0399">Innate immunity</keyword>
<keyword evidence="5" id="KW-0391">Immunity</keyword>
<dbReference type="HOGENOM" id="CLU_013137_0_1_1"/>
<dbReference type="Gene3D" id="2.60.120.920">
    <property type="match status" value="1"/>
</dbReference>
<dbReference type="PANTHER" id="PTHR25465:SF32">
    <property type="entry name" value="BLOODTHIRSTY-RELATED GENE FAMILY, MEMBER 16 ISOFORM X1-RELATED"/>
    <property type="match status" value="1"/>
</dbReference>
<reference evidence="9" key="2">
    <citation type="submission" date="2025-08" db="UniProtKB">
        <authorList>
            <consortium name="Ensembl"/>
        </authorList>
    </citation>
    <scope>IDENTIFICATION</scope>
    <source>
        <strain evidence="9">Hd-rR</strain>
    </source>
</reference>
<dbReference type="InterPro" id="IPR058030">
    <property type="entry name" value="TRIM8/14/16/25/29/45/65_CC"/>
</dbReference>
<dbReference type="InterPro" id="IPR017907">
    <property type="entry name" value="Znf_RING_CS"/>
</dbReference>
<keyword evidence="10" id="KW-1185">Reference proteome</keyword>
<evidence type="ECO:0000313" key="9">
    <source>
        <dbReference type="Ensembl" id="ENSORLP00000017287.2"/>
    </source>
</evidence>
<dbReference type="InterPro" id="IPR001870">
    <property type="entry name" value="B30.2/SPRY"/>
</dbReference>
<reference evidence="9 10" key="1">
    <citation type="journal article" date="2007" name="Nature">
        <title>The medaka draft genome and insights into vertebrate genome evolution.</title>
        <authorList>
            <person name="Kasahara M."/>
            <person name="Naruse K."/>
            <person name="Sasaki S."/>
            <person name="Nakatani Y."/>
            <person name="Qu W."/>
            <person name="Ahsan B."/>
            <person name="Yamada T."/>
            <person name="Nagayasu Y."/>
            <person name="Doi K."/>
            <person name="Kasai Y."/>
            <person name="Jindo T."/>
            <person name="Kobayashi D."/>
            <person name="Shimada A."/>
            <person name="Toyoda A."/>
            <person name="Kuroki Y."/>
            <person name="Fujiyama A."/>
            <person name="Sasaki T."/>
            <person name="Shimizu A."/>
            <person name="Asakawa S."/>
            <person name="Shimizu N."/>
            <person name="Hashimoto S."/>
            <person name="Yang J."/>
            <person name="Lee Y."/>
            <person name="Matsushima K."/>
            <person name="Sugano S."/>
            <person name="Sakaizumi M."/>
            <person name="Narita T."/>
            <person name="Ohishi K."/>
            <person name="Haga S."/>
            <person name="Ohta F."/>
            <person name="Nomoto H."/>
            <person name="Nogata K."/>
            <person name="Morishita T."/>
            <person name="Endo T."/>
            <person name="Shin-I T."/>
            <person name="Takeda H."/>
            <person name="Morishita S."/>
            <person name="Kohara Y."/>
        </authorList>
    </citation>
    <scope>NUCLEOTIDE SEQUENCE [LARGE SCALE GENOMIC DNA]</scope>
    <source>
        <strain evidence="9 10">Hd-rR</strain>
    </source>
</reference>
<dbReference type="AlphaFoldDB" id="H2MFB5"/>
<dbReference type="GO" id="GO:0061630">
    <property type="term" value="F:ubiquitin protein ligase activity"/>
    <property type="evidence" value="ECO:0000318"/>
    <property type="project" value="GO_Central"/>
</dbReference>
<accession>H2MFB5</accession>
<evidence type="ECO:0000313" key="10">
    <source>
        <dbReference type="Proteomes" id="UP000001038"/>
    </source>
</evidence>
<feature type="domain" description="RING-type" evidence="7">
    <location>
        <begin position="40"/>
        <end position="80"/>
    </location>
</feature>
<dbReference type="PRINTS" id="PR01407">
    <property type="entry name" value="BUTYPHLNCDUF"/>
</dbReference>
<dbReference type="Gene3D" id="4.10.830.40">
    <property type="match status" value="1"/>
</dbReference>
<evidence type="ECO:0000259" key="8">
    <source>
        <dbReference type="PROSITE" id="PS50188"/>
    </source>
</evidence>
<dbReference type="GO" id="GO:0005737">
    <property type="term" value="C:cytoplasm"/>
    <property type="evidence" value="ECO:0000318"/>
    <property type="project" value="GO_Central"/>
</dbReference>
<dbReference type="PROSITE" id="PS50188">
    <property type="entry name" value="B302_SPRY"/>
    <property type="match status" value="1"/>
</dbReference>
<dbReference type="STRING" id="8090.ENSORLP00000017287"/>
<feature type="domain" description="B30.2/SPRY" evidence="8">
    <location>
        <begin position="363"/>
        <end position="558"/>
    </location>
</feature>
<dbReference type="InterPro" id="IPR003877">
    <property type="entry name" value="SPRY_dom"/>
</dbReference>
<keyword evidence="4" id="KW-0862">Zinc</keyword>
<dbReference type="GO" id="GO:0045087">
    <property type="term" value="P:innate immune response"/>
    <property type="evidence" value="ECO:0000318"/>
    <property type="project" value="GO_Central"/>
</dbReference>
<dbReference type="SMART" id="SM00184">
    <property type="entry name" value="RING"/>
    <property type="match status" value="1"/>
</dbReference>
<evidence type="ECO:0000256" key="1">
    <source>
        <dbReference type="ARBA" id="ARBA00022588"/>
    </source>
</evidence>
<reference evidence="9" key="3">
    <citation type="submission" date="2025-09" db="UniProtKB">
        <authorList>
            <consortium name="Ensembl"/>
        </authorList>
    </citation>
    <scope>IDENTIFICATION</scope>
    <source>
        <strain evidence="9">Hd-rR</strain>
    </source>
</reference>
<dbReference type="eggNOG" id="KOG2177">
    <property type="taxonomic scope" value="Eukaryota"/>
</dbReference>
<proteinExistence type="predicted"/>
<dbReference type="PANTHER" id="PTHR25465">
    <property type="entry name" value="B-BOX DOMAIN CONTAINING"/>
    <property type="match status" value="1"/>
</dbReference>
<name>H2MFB5_ORYLA</name>
<dbReference type="Gene3D" id="3.30.160.60">
    <property type="entry name" value="Classic Zinc Finger"/>
    <property type="match status" value="1"/>
</dbReference>
<dbReference type="InterPro" id="IPR043136">
    <property type="entry name" value="B30.2/SPRY_sf"/>
</dbReference>
<evidence type="ECO:0000256" key="4">
    <source>
        <dbReference type="ARBA" id="ARBA00022833"/>
    </source>
</evidence>
<dbReference type="Proteomes" id="UP000001038">
    <property type="component" value="Chromosome 23"/>
</dbReference>
<dbReference type="Bgee" id="ENSORLG00000013784">
    <property type="expression patterns" value="Expressed in pharyngeal gill and 2 other cell types or tissues"/>
</dbReference>
<keyword evidence="3 6" id="KW-0863">Zinc-finger</keyword>
<evidence type="ECO:0000256" key="3">
    <source>
        <dbReference type="ARBA" id="ARBA00022771"/>
    </source>
</evidence>
<dbReference type="InterPro" id="IPR001841">
    <property type="entry name" value="Znf_RING"/>
</dbReference>
<dbReference type="InParanoid" id="H2MFB5"/>
<protein>
    <submittedName>
        <fullName evidence="9">Uncharacterized protein</fullName>
    </submittedName>
</protein>
<dbReference type="InterPro" id="IPR013320">
    <property type="entry name" value="ConA-like_dom_sf"/>
</dbReference>
<evidence type="ECO:0000256" key="2">
    <source>
        <dbReference type="ARBA" id="ARBA00022723"/>
    </source>
</evidence>
<dbReference type="PROSITE" id="PS50089">
    <property type="entry name" value="ZF_RING_2"/>
    <property type="match status" value="1"/>
</dbReference>
<dbReference type="InterPro" id="IPR018957">
    <property type="entry name" value="Znf_C3HC4_RING-type"/>
</dbReference>
<sequence length="558" mass="63875">KKPTANSNTKGKKMEDNILSNSTGKMASTINLISEEQLLCSICHDVFKEPVSTRCGHNYCKSCITEYWDSSCQIQCPLCRTKFHTRPKFLVNTEFRAMVEHFSHIQVKSEGEIAQAGDVPCDVCTETKIKAHKTCLVCLASYCQTHLEPHQSLKKHKLVDPLSNLCDRVCKKHDKMLELFCCTDQECVCLMCWRDGHANHHVILCEKAFREKKALLTNAISEMKTTENKNAGSVNKLKTSFQQRKKASEKDMADIGMFLTGLVTEVQEGKGKVIELIKQKQKRVDTIGNVYFAKMDQEAAEMRRKRCELEQLLQTEDHLHFLLSYQRYNQTAAIQSNSIEPLDNNQPVYGEMVKKSTSQMKKTLIWIPPQDELMMIQQCNAVDLTFNAFGGHISLMVSRDGKQLSLRKDRFVLSTLFGERFENLPIAFSTNSFSSGRFYYEVRVNKNQNFILGVAKESINMKPISYPTTVDGVWTFRLLFGNVYEVFDPNEIRLFLKQAPEVIGVFVDYEKGEVSFYDVEARYLMYSYKGCCFTEMLYPIFGFSDDLSNPSLTITPVE</sequence>
<dbReference type="Gene3D" id="3.30.40.10">
    <property type="entry name" value="Zinc/RING finger domain, C3HC4 (zinc finger)"/>
    <property type="match status" value="1"/>
</dbReference>
<dbReference type="GeneTree" id="ENSGT01040000240385"/>
<dbReference type="SUPFAM" id="SSF57845">
    <property type="entry name" value="B-box zinc-binding domain"/>
    <property type="match status" value="1"/>
</dbReference>
<dbReference type="CDD" id="cd19769">
    <property type="entry name" value="Bbox2_TRIM16-like"/>
    <property type="match status" value="1"/>
</dbReference>
<dbReference type="InterPro" id="IPR000315">
    <property type="entry name" value="Znf_B-box"/>
</dbReference>
<dbReference type="Ensembl" id="ENSORLT00000017288.2">
    <property type="protein sequence ID" value="ENSORLP00000017287.2"/>
    <property type="gene ID" value="ENSORLG00000013784.2"/>
</dbReference>
<dbReference type="Pfam" id="PF25600">
    <property type="entry name" value="TRIM_CC"/>
    <property type="match status" value="1"/>
</dbReference>
<evidence type="ECO:0000256" key="6">
    <source>
        <dbReference type="PROSITE-ProRule" id="PRU00175"/>
    </source>
</evidence>
<dbReference type="Pfam" id="PF00097">
    <property type="entry name" value="zf-C3HC4"/>
    <property type="match status" value="1"/>
</dbReference>
<dbReference type="PROSITE" id="PS00518">
    <property type="entry name" value="ZF_RING_1"/>
    <property type="match status" value="1"/>
</dbReference>
<dbReference type="Pfam" id="PF00622">
    <property type="entry name" value="SPRY"/>
    <property type="match status" value="1"/>
</dbReference>
<evidence type="ECO:0000259" key="7">
    <source>
        <dbReference type="PROSITE" id="PS50089"/>
    </source>
</evidence>
<organism evidence="9 10">
    <name type="scientific">Oryzias latipes</name>
    <name type="common">Japanese rice fish</name>
    <name type="synonym">Japanese killifish</name>
    <dbReference type="NCBI Taxonomy" id="8090"/>
    <lineage>
        <taxon>Eukaryota</taxon>
        <taxon>Metazoa</taxon>
        <taxon>Chordata</taxon>
        <taxon>Craniata</taxon>
        <taxon>Vertebrata</taxon>
        <taxon>Euteleostomi</taxon>
        <taxon>Actinopterygii</taxon>
        <taxon>Neopterygii</taxon>
        <taxon>Teleostei</taxon>
        <taxon>Neoteleostei</taxon>
        <taxon>Acanthomorphata</taxon>
        <taxon>Ovalentaria</taxon>
        <taxon>Atherinomorphae</taxon>
        <taxon>Beloniformes</taxon>
        <taxon>Adrianichthyidae</taxon>
        <taxon>Oryziinae</taxon>
        <taxon>Oryzias</taxon>
    </lineage>
</organism>
<dbReference type="GO" id="GO:0008270">
    <property type="term" value="F:zinc ion binding"/>
    <property type="evidence" value="ECO:0007669"/>
    <property type="project" value="UniProtKB-KW"/>
</dbReference>
<dbReference type="SUPFAM" id="SSF49899">
    <property type="entry name" value="Concanavalin A-like lectins/glucanases"/>
    <property type="match status" value="1"/>
</dbReference>